<evidence type="ECO:0000256" key="7">
    <source>
        <dbReference type="ARBA" id="ARBA00022475"/>
    </source>
</evidence>
<evidence type="ECO:0000256" key="8">
    <source>
        <dbReference type="ARBA" id="ARBA00022692"/>
    </source>
</evidence>
<comment type="caution">
    <text evidence="14">The sequence shown here is derived from an EMBL/GenBank/DDBJ whole genome shotgun (WGS) entry which is preliminary data.</text>
</comment>
<evidence type="ECO:0000256" key="5">
    <source>
        <dbReference type="ARBA" id="ARBA00022448"/>
    </source>
</evidence>
<feature type="transmembrane region" description="Helical" evidence="13">
    <location>
        <begin position="193"/>
        <end position="212"/>
    </location>
</feature>
<evidence type="ECO:0000256" key="12">
    <source>
        <dbReference type="ARBA" id="ARBA00031636"/>
    </source>
</evidence>
<keyword evidence="10" id="KW-0406">Ion transport</keyword>
<evidence type="ECO:0000256" key="13">
    <source>
        <dbReference type="SAM" id="Phobius"/>
    </source>
</evidence>
<dbReference type="PIRSF" id="PIRSF006603">
    <property type="entry name" value="DinF"/>
    <property type="match status" value="1"/>
</dbReference>
<comment type="similarity">
    <text evidence="3">Belongs to the multi antimicrobial extrusion (MATE) (TC 2.A.66.1) family.</text>
</comment>
<evidence type="ECO:0000256" key="10">
    <source>
        <dbReference type="ARBA" id="ARBA00023065"/>
    </source>
</evidence>
<dbReference type="GO" id="GO:0006811">
    <property type="term" value="P:monoatomic ion transport"/>
    <property type="evidence" value="ECO:0007669"/>
    <property type="project" value="UniProtKB-KW"/>
</dbReference>
<evidence type="ECO:0000256" key="11">
    <source>
        <dbReference type="ARBA" id="ARBA00023136"/>
    </source>
</evidence>
<keyword evidence="11 13" id="KW-0472">Membrane</keyword>
<keyword evidence="9 13" id="KW-1133">Transmembrane helix</keyword>
<name>A0A953I0G4_SYMTR</name>
<dbReference type="GO" id="GO:0042910">
    <property type="term" value="F:xenobiotic transmembrane transporter activity"/>
    <property type="evidence" value="ECO:0007669"/>
    <property type="project" value="InterPro"/>
</dbReference>
<dbReference type="GO" id="GO:0005886">
    <property type="term" value="C:plasma membrane"/>
    <property type="evidence" value="ECO:0007669"/>
    <property type="project" value="UniProtKB-SubCell"/>
</dbReference>
<keyword evidence="8 13" id="KW-0812">Transmembrane</keyword>
<reference evidence="14" key="1">
    <citation type="submission" date="2017-11" db="EMBL/GenBank/DDBJ databases">
        <title>Three new genomes from thermophilic consortium.</title>
        <authorList>
            <person name="Quaggio R."/>
            <person name="Amgarten D."/>
            <person name="Setubal J.C."/>
        </authorList>
    </citation>
    <scope>NUCLEOTIDE SEQUENCE</scope>
    <source>
        <strain evidence="14">ZCTH01-B2</strain>
    </source>
</reference>
<dbReference type="PANTHER" id="PTHR43298:SF2">
    <property type="entry name" value="FMN_FAD EXPORTER YEEO-RELATED"/>
    <property type="match status" value="1"/>
</dbReference>
<dbReference type="EMBL" id="PIUK01000058">
    <property type="protein sequence ID" value="MBY6276092.1"/>
    <property type="molecule type" value="Genomic_DNA"/>
</dbReference>
<comment type="function">
    <text evidence="1">Multidrug efflux pump.</text>
</comment>
<evidence type="ECO:0000256" key="4">
    <source>
        <dbReference type="ARBA" id="ARBA00020268"/>
    </source>
</evidence>
<dbReference type="GO" id="GO:0015297">
    <property type="term" value="F:antiporter activity"/>
    <property type="evidence" value="ECO:0007669"/>
    <property type="project" value="UniProtKB-KW"/>
</dbReference>
<evidence type="ECO:0000313" key="15">
    <source>
        <dbReference type="Proteomes" id="UP000732377"/>
    </source>
</evidence>
<protein>
    <recommendedName>
        <fullName evidence="4">Probable multidrug resistance protein NorM</fullName>
    </recommendedName>
    <alternativeName>
        <fullName evidence="12">Multidrug-efflux transporter</fullName>
    </alternativeName>
</protein>
<feature type="transmembrane region" description="Helical" evidence="13">
    <location>
        <begin position="443"/>
        <end position="463"/>
    </location>
</feature>
<proteinExistence type="inferred from homology"/>
<dbReference type="InterPro" id="IPR048279">
    <property type="entry name" value="MdtK-like"/>
</dbReference>
<evidence type="ECO:0000256" key="6">
    <source>
        <dbReference type="ARBA" id="ARBA00022449"/>
    </source>
</evidence>
<dbReference type="PANTHER" id="PTHR43298">
    <property type="entry name" value="MULTIDRUG RESISTANCE PROTEIN NORM-RELATED"/>
    <property type="match status" value="1"/>
</dbReference>
<evidence type="ECO:0000256" key="2">
    <source>
        <dbReference type="ARBA" id="ARBA00004651"/>
    </source>
</evidence>
<feature type="transmembrane region" description="Helical" evidence="13">
    <location>
        <begin position="380"/>
        <end position="404"/>
    </location>
</feature>
<organism evidence="14 15">
    <name type="scientific">Symbiobacterium thermophilum</name>
    <dbReference type="NCBI Taxonomy" id="2734"/>
    <lineage>
        <taxon>Bacteria</taxon>
        <taxon>Bacillati</taxon>
        <taxon>Bacillota</taxon>
        <taxon>Clostridia</taxon>
        <taxon>Eubacteriales</taxon>
        <taxon>Symbiobacteriaceae</taxon>
        <taxon>Symbiobacterium</taxon>
    </lineage>
</organism>
<accession>A0A953I0G4</accession>
<dbReference type="Pfam" id="PF01554">
    <property type="entry name" value="MatE"/>
    <property type="match status" value="2"/>
</dbReference>
<comment type="subcellular location">
    <subcellularLocation>
        <location evidence="2">Cell membrane</location>
        <topology evidence="2">Multi-pass membrane protein</topology>
    </subcellularLocation>
</comment>
<feature type="transmembrane region" description="Helical" evidence="13">
    <location>
        <begin position="124"/>
        <end position="145"/>
    </location>
</feature>
<sequence>MTTVSAVVLSRALPSATRQCPSTTADYGKGERSLRQQVRRDLIHLAWPTALEQLLGLATQMVDMAFVGRVGAYAVAAVGVATQPLWLTFGLAGALGVGIIAVVSRLAGARDDEGVERAASTASWLGLGLALLLGAGLYFGAPWIVKVMGAPPDVYPHGVIYLQVLVPGLIGHYWFSAMSAALRAVGETRIPMLLALVANAVNVVLDWLLIFGNLGFPALGVAGAALASSVARFTEAAGLLLVLLVRSGPVALRWRTLWRFSRGLSARIVRVAVPSAVERSASTLSLVVFAILINRLGTVAIATQQIAYVVEDLIWLVAFGLGTSCATLIGQSLGAQDPERARLAMLEGLRVGAAFTLTVAASFLLMPGVYMRIFTTDAQVIALGTMVLRVAAAADIPMGLVLILSGGLQGAGDTRAAAVITLVGSWGVRLTLAYLMIDVLGWGLYGAWTAAACDWALRLALFWNRFARGRWKEMAV</sequence>
<dbReference type="NCBIfam" id="TIGR00797">
    <property type="entry name" value="matE"/>
    <property type="match status" value="1"/>
</dbReference>
<dbReference type="AlphaFoldDB" id="A0A953I0G4"/>
<feature type="transmembrane region" description="Helical" evidence="13">
    <location>
        <begin position="313"/>
        <end position="330"/>
    </location>
</feature>
<evidence type="ECO:0000256" key="1">
    <source>
        <dbReference type="ARBA" id="ARBA00003408"/>
    </source>
</evidence>
<dbReference type="InterPro" id="IPR050222">
    <property type="entry name" value="MATE_MdtK"/>
</dbReference>
<keyword evidence="6" id="KW-0050">Antiport</keyword>
<feature type="transmembrane region" description="Helical" evidence="13">
    <location>
        <begin position="284"/>
        <end position="307"/>
    </location>
</feature>
<feature type="transmembrane region" description="Helical" evidence="13">
    <location>
        <begin position="351"/>
        <end position="374"/>
    </location>
</feature>
<evidence type="ECO:0000256" key="3">
    <source>
        <dbReference type="ARBA" id="ARBA00010199"/>
    </source>
</evidence>
<feature type="transmembrane region" description="Helical" evidence="13">
    <location>
        <begin position="218"/>
        <end position="245"/>
    </location>
</feature>
<dbReference type="CDD" id="cd13137">
    <property type="entry name" value="MATE_NorM_like"/>
    <property type="match status" value="1"/>
</dbReference>
<feature type="transmembrane region" description="Helical" evidence="13">
    <location>
        <begin position="416"/>
        <end position="437"/>
    </location>
</feature>
<gene>
    <name evidence="14" type="ORF">CWE10_07715</name>
</gene>
<keyword evidence="7" id="KW-1003">Cell membrane</keyword>
<evidence type="ECO:0000313" key="14">
    <source>
        <dbReference type="EMBL" id="MBY6276092.1"/>
    </source>
</evidence>
<evidence type="ECO:0000256" key="9">
    <source>
        <dbReference type="ARBA" id="ARBA00022989"/>
    </source>
</evidence>
<feature type="transmembrane region" description="Helical" evidence="13">
    <location>
        <begin position="85"/>
        <end position="103"/>
    </location>
</feature>
<dbReference type="InterPro" id="IPR002528">
    <property type="entry name" value="MATE_fam"/>
</dbReference>
<feature type="transmembrane region" description="Helical" evidence="13">
    <location>
        <begin position="160"/>
        <end position="181"/>
    </location>
</feature>
<keyword evidence="5" id="KW-0813">Transport</keyword>
<dbReference type="Proteomes" id="UP000732377">
    <property type="component" value="Unassembled WGS sequence"/>
</dbReference>